<reference evidence="2 3" key="1">
    <citation type="submission" date="2014-04" db="EMBL/GenBank/DDBJ databases">
        <authorList>
            <consortium name="DOE Joint Genome Institute"/>
            <person name="Kuo A."/>
            <person name="Girlanda M."/>
            <person name="Perotto S."/>
            <person name="Kohler A."/>
            <person name="Nagy L.G."/>
            <person name="Floudas D."/>
            <person name="Copeland A."/>
            <person name="Barry K.W."/>
            <person name="Cichocki N."/>
            <person name="Veneault-Fourrey C."/>
            <person name="LaButti K."/>
            <person name="Lindquist E.A."/>
            <person name="Lipzen A."/>
            <person name="Lundell T."/>
            <person name="Morin E."/>
            <person name="Murat C."/>
            <person name="Sun H."/>
            <person name="Tunlid A."/>
            <person name="Henrissat B."/>
            <person name="Grigoriev I.V."/>
            <person name="Hibbett D.S."/>
            <person name="Martin F."/>
            <person name="Nordberg H.P."/>
            <person name="Cantor M.N."/>
            <person name="Hua S.X."/>
        </authorList>
    </citation>
    <scope>NUCLEOTIDE SEQUENCE [LARGE SCALE GENOMIC DNA]</scope>
    <source>
        <strain evidence="2 3">MUT 4182</strain>
    </source>
</reference>
<dbReference type="HOGENOM" id="CLU_1705562_0_0_1"/>
<sequence length="154" mass="17064">MILSCFQLLLTLLRRFLACIQHILQLATSSPTISTALPLECEREPKALINVEKPDKHDHRLDQETNAVLSKPLPHLLQPLYLSERILVLIKQALPAESPGGDELEGVIPRHGFDRAKVQTVGNSLFAYACPVNNDIGQEPGPFGARRRCLGALR</sequence>
<feature type="signal peptide" evidence="1">
    <location>
        <begin position="1"/>
        <end position="18"/>
    </location>
</feature>
<evidence type="ECO:0000313" key="2">
    <source>
        <dbReference type="EMBL" id="KIO16983.1"/>
    </source>
</evidence>
<dbReference type="AlphaFoldDB" id="A0A0C3K6I3"/>
<reference evidence="3" key="2">
    <citation type="submission" date="2015-01" db="EMBL/GenBank/DDBJ databases">
        <title>Evolutionary Origins and Diversification of the Mycorrhizal Mutualists.</title>
        <authorList>
            <consortium name="DOE Joint Genome Institute"/>
            <consortium name="Mycorrhizal Genomics Consortium"/>
            <person name="Kohler A."/>
            <person name="Kuo A."/>
            <person name="Nagy L.G."/>
            <person name="Floudas D."/>
            <person name="Copeland A."/>
            <person name="Barry K.W."/>
            <person name="Cichocki N."/>
            <person name="Veneault-Fourrey C."/>
            <person name="LaButti K."/>
            <person name="Lindquist E.A."/>
            <person name="Lipzen A."/>
            <person name="Lundell T."/>
            <person name="Morin E."/>
            <person name="Murat C."/>
            <person name="Riley R."/>
            <person name="Ohm R."/>
            <person name="Sun H."/>
            <person name="Tunlid A."/>
            <person name="Henrissat B."/>
            <person name="Grigoriev I.V."/>
            <person name="Hibbett D.S."/>
            <person name="Martin F."/>
        </authorList>
    </citation>
    <scope>NUCLEOTIDE SEQUENCE [LARGE SCALE GENOMIC DNA]</scope>
    <source>
        <strain evidence="3">MUT 4182</strain>
    </source>
</reference>
<proteinExistence type="predicted"/>
<dbReference type="Proteomes" id="UP000054248">
    <property type="component" value="Unassembled WGS sequence"/>
</dbReference>
<accession>A0A0C3K6I3</accession>
<evidence type="ECO:0000313" key="3">
    <source>
        <dbReference type="Proteomes" id="UP000054248"/>
    </source>
</evidence>
<keyword evidence="3" id="KW-1185">Reference proteome</keyword>
<protein>
    <submittedName>
        <fullName evidence="2">Uncharacterized protein</fullName>
    </submittedName>
</protein>
<keyword evidence="1" id="KW-0732">Signal</keyword>
<feature type="chain" id="PRO_5002166338" evidence="1">
    <location>
        <begin position="19"/>
        <end position="154"/>
    </location>
</feature>
<dbReference type="EMBL" id="KN823449">
    <property type="protein sequence ID" value="KIO16983.1"/>
    <property type="molecule type" value="Genomic_DNA"/>
</dbReference>
<organism evidence="2 3">
    <name type="scientific">Tulasnella calospora MUT 4182</name>
    <dbReference type="NCBI Taxonomy" id="1051891"/>
    <lineage>
        <taxon>Eukaryota</taxon>
        <taxon>Fungi</taxon>
        <taxon>Dikarya</taxon>
        <taxon>Basidiomycota</taxon>
        <taxon>Agaricomycotina</taxon>
        <taxon>Agaricomycetes</taxon>
        <taxon>Cantharellales</taxon>
        <taxon>Tulasnellaceae</taxon>
        <taxon>Tulasnella</taxon>
    </lineage>
</organism>
<gene>
    <name evidence="2" type="ORF">M407DRAFT_229955</name>
</gene>
<evidence type="ECO:0000256" key="1">
    <source>
        <dbReference type="SAM" id="SignalP"/>
    </source>
</evidence>
<name>A0A0C3K6I3_9AGAM</name>